<dbReference type="InterPro" id="IPR003594">
    <property type="entry name" value="HATPase_dom"/>
</dbReference>
<dbReference type="InterPro" id="IPR000700">
    <property type="entry name" value="PAS-assoc_C"/>
</dbReference>
<proteinExistence type="predicted"/>
<dbReference type="GO" id="GO:0005886">
    <property type="term" value="C:plasma membrane"/>
    <property type="evidence" value="ECO:0007669"/>
    <property type="project" value="UniProtKB-SubCell"/>
</dbReference>
<dbReference type="InterPro" id="IPR001789">
    <property type="entry name" value="Sig_transdc_resp-reg_receiver"/>
</dbReference>
<dbReference type="InterPro" id="IPR036890">
    <property type="entry name" value="HATPase_C_sf"/>
</dbReference>
<dbReference type="Proteomes" id="UP000198417">
    <property type="component" value="Unassembled WGS sequence"/>
</dbReference>
<keyword evidence="13 15" id="KW-0472">Membrane</keyword>
<dbReference type="CDD" id="cd00082">
    <property type="entry name" value="HisKA"/>
    <property type="match status" value="1"/>
</dbReference>
<dbReference type="InterPro" id="IPR003661">
    <property type="entry name" value="HisK_dim/P_dom"/>
</dbReference>
<feature type="transmembrane region" description="Helical" evidence="15">
    <location>
        <begin position="177"/>
        <end position="196"/>
    </location>
</feature>
<feature type="modified residue" description="4-aspartylphosphate" evidence="14">
    <location>
        <position position="653"/>
    </location>
</feature>
<evidence type="ECO:0000256" key="1">
    <source>
        <dbReference type="ARBA" id="ARBA00000085"/>
    </source>
</evidence>
<dbReference type="Gene3D" id="1.20.120.160">
    <property type="entry name" value="HPT domain"/>
    <property type="match status" value="1"/>
</dbReference>
<dbReference type="GO" id="GO:0000155">
    <property type="term" value="F:phosphorelay sensor kinase activity"/>
    <property type="evidence" value="ECO:0007669"/>
    <property type="project" value="InterPro"/>
</dbReference>
<organism evidence="20 21">
    <name type="scientific">Puniceibacterium sediminis</name>
    <dbReference type="NCBI Taxonomy" id="1608407"/>
    <lineage>
        <taxon>Bacteria</taxon>
        <taxon>Pseudomonadati</taxon>
        <taxon>Pseudomonadota</taxon>
        <taxon>Alphaproteobacteria</taxon>
        <taxon>Rhodobacterales</taxon>
        <taxon>Paracoccaceae</taxon>
        <taxon>Puniceibacterium</taxon>
    </lineage>
</organism>
<evidence type="ECO:0000256" key="14">
    <source>
        <dbReference type="PROSITE-ProRule" id="PRU00169"/>
    </source>
</evidence>
<evidence type="ECO:0000256" key="8">
    <source>
        <dbReference type="ARBA" id="ARBA00022692"/>
    </source>
</evidence>
<dbReference type="EC" id="2.7.13.3" evidence="3"/>
<protein>
    <recommendedName>
        <fullName evidence="3">histidine kinase</fullName>
        <ecNumber evidence="3">2.7.13.3</ecNumber>
    </recommendedName>
</protein>
<dbReference type="SMART" id="SM00387">
    <property type="entry name" value="HATPase_c"/>
    <property type="match status" value="1"/>
</dbReference>
<keyword evidence="10" id="KW-0547">Nucleotide-binding</keyword>
<evidence type="ECO:0000259" key="16">
    <source>
        <dbReference type="PROSITE" id="PS50109"/>
    </source>
</evidence>
<evidence type="ECO:0000256" key="7">
    <source>
        <dbReference type="ARBA" id="ARBA00022679"/>
    </source>
</evidence>
<dbReference type="PROSITE" id="PS50109">
    <property type="entry name" value="HIS_KIN"/>
    <property type="match status" value="1"/>
</dbReference>
<dbReference type="SMART" id="SM00448">
    <property type="entry name" value="REC"/>
    <property type="match status" value="1"/>
</dbReference>
<dbReference type="Pfam" id="PF02518">
    <property type="entry name" value="HATPase_c"/>
    <property type="match status" value="1"/>
</dbReference>
<dbReference type="EMBL" id="FZNN01000012">
    <property type="protein sequence ID" value="SNR59636.1"/>
    <property type="molecule type" value="Genomic_DNA"/>
</dbReference>
<dbReference type="SUPFAM" id="SSF47226">
    <property type="entry name" value="Histidine-containing phosphotransfer domain, HPT domain"/>
    <property type="match status" value="1"/>
</dbReference>
<evidence type="ECO:0000259" key="19">
    <source>
        <dbReference type="PROSITE" id="PS50113"/>
    </source>
</evidence>
<dbReference type="PANTHER" id="PTHR43047">
    <property type="entry name" value="TWO-COMPONENT HISTIDINE PROTEIN KINASE"/>
    <property type="match status" value="1"/>
</dbReference>
<dbReference type="InterPro" id="IPR036641">
    <property type="entry name" value="HPT_dom_sf"/>
</dbReference>
<dbReference type="Pfam" id="PF00072">
    <property type="entry name" value="Response_reg"/>
    <property type="match status" value="1"/>
</dbReference>
<dbReference type="SMART" id="SM00388">
    <property type="entry name" value="HisKA"/>
    <property type="match status" value="1"/>
</dbReference>
<keyword evidence="4" id="KW-1003">Cell membrane</keyword>
<dbReference type="PROSITE" id="PS50112">
    <property type="entry name" value="PAS"/>
    <property type="match status" value="1"/>
</dbReference>
<dbReference type="InterPro" id="IPR036097">
    <property type="entry name" value="HisK_dim/P_sf"/>
</dbReference>
<keyword evidence="10" id="KW-0067">ATP-binding</keyword>
<name>A0A238XKT8_9RHOB</name>
<evidence type="ECO:0000256" key="4">
    <source>
        <dbReference type="ARBA" id="ARBA00022475"/>
    </source>
</evidence>
<dbReference type="PANTHER" id="PTHR43047:SF72">
    <property type="entry name" value="OSMOSENSING HISTIDINE PROTEIN KINASE SLN1"/>
    <property type="match status" value="1"/>
</dbReference>
<keyword evidence="7" id="KW-0808">Transferase</keyword>
<dbReference type="PROSITE" id="PS50113">
    <property type="entry name" value="PAC"/>
    <property type="match status" value="1"/>
</dbReference>
<keyword evidence="9 20" id="KW-0418">Kinase</keyword>
<evidence type="ECO:0000259" key="18">
    <source>
        <dbReference type="PROSITE" id="PS50112"/>
    </source>
</evidence>
<evidence type="ECO:0000256" key="9">
    <source>
        <dbReference type="ARBA" id="ARBA00022777"/>
    </source>
</evidence>
<dbReference type="SUPFAM" id="SSF47384">
    <property type="entry name" value="Homodimeric domain of signal transducing histidine kinase"/>
    <property type="match status" value="1"/>
</dbReference>
<dbReference type="GO" id="GO:0009927">
    <property type="term" value="F:histidine phosphotransfer kinase activity"/>
    <property type="evidence" value="ECO:0007669"/>
    <property type="project" value="TreeGrafter"/>
</dbReference>
<evidence type="ECO:0000256" key="10">
    <source>
        <dbReference type="ARBA" id="ARBA00022840"/>
    </source>
</evidence>
<dbReference type="PROSITE" id="PS50110">
    <property type="entry name" value="RESPONSE_REGULATORY"/>
    <property type="match status" value="1"/>
</dbReference>
<keyword evidence="5" id="KW-0997">Cell inner membrane</keyword>
<dbReference type="FunFam" id="3.30.565.10:FF:000006">
    <property type="entry name" value="Sensor histidine kinase WalK"/>
    <property type="match status" value="1"/>
</dbReference>
<sequence>MNDNKQGGRDRPWARYLLVLALFAGILIAGYIAFNVWNRIRALDSAQKDHAEWVFSQLEVEYLKLDRALDGARSGDAADIENLRKRFDIFYSRAEIAARVQNIGDATPEIDRLRRLLDAQTGLIDDDDTRLFNGLDDLQSTLQEIEDVPRQIALTSISIAAKASEAERHQIVRLMEMLFLIVLIVTIALIIAILRLSRQKIILNRTSQEAEENHLRLATTLRASLDAVVVIDDTGVIQDFNGSAEGIFGFTRQAAMGRNFIDLLIPPNMRDEQRRNLGRFRSTGEMRIAETGRQETEMVDQDGRVFPVELSVSLARSAEGPIFVAYIRDITDKRQKEQEIVQARDEALAAYREKSRFFAMMSHEMRTPLNGVLSAIHLLDDGRLDTEQQKFLDAALTSGDILLGHINDVLAIERSEADADDQQLQPCDMAALTSGLIGTMEPLAKTSSTRLHLDQGGLNDRPIMTDPRAIQQILVNLLSNAIKFSPDGDVTLRAFYRQTGDDGMSLHLEVIDDGPGISEKDINRIFEDFVSLDSRYERRTGGTGLGLGIVRRLVQRLGGDIQCQSEVGSGTRFTVRLPVAEASMSAIPARPSPRTNQTSQSPLHLLVVDDNEINRDLLEAMLRRLGHRVTVATGGQQAVDLATQSRFDAILMDISMPGMNGVQATQAILAANGPNRSTPVIAVTAHALPNEREEFKAVGMSGFLQKPLDSKALKSTLASLRPGEGASQPSVISETQRANDAERPFLNETQMLELLELLGREKLSERITTLAQRVDAELPALMDAQAVRDLQTRSHALAGMCGMFGAERLHDLLSDIETACKDGNAQRAHDLVKSVPSTWHHTDSALRQRILQ</sequence>
<dbReference type="SUPFAM" id="SSF55874">
    <property type="entry name" value="ATPase domain of HSP90 chaperone/DNA topoisomerase II/histidine kinase"/>
    <property type="match status" value="1"/>
</dbReference>
<dbReference type="RefSeq" id="WP_089271262.1">
    <property type="nucleotide sequence ID" value="NZ_FZNN01000012.1"/>
</dbReference>
<feature type="transmembrane region" description="Helical" evidence="15">
    <location>
        <begin position="13"/>
        <end position="34"/>
    </location>
</feature>
<dbReference type="PRINTS" id="PR00344">
    <property type="entry name" value="BCTRLSENSOR"/>
</dbReference>
<keyword evidence="11 15" id="KW-1133">Transmembrane helix</keyword>
<dbReference type="InterPro" id="IPR008207">
    <property type="entry name" value="Sig_transdc_His_kin_Hpt_dom"/>
</dbReference>
<evidence type="ECO:0000256" key="2">
    <source>
        <dbReference type="ARBA" id="ARBA00004429"/>
    </source>
</evidence>
<dbReference type="Pfam" id="PF00512">
    <property type="entry name" value="HisKA"/>
    <property type="match status" value="1"/>
</dbReference>
<evidence type="ECO:0000313" key="20">
    <source>
        <dbReference type="EMBL" id="SNR59636.1"/>
    </source>
</evidence>
<dbReference type="Gene3D" id="1.10.287.130">
    <property type="match status" value="1"/>
</dbReference>
<dbReference type="InterPro" id="IPR005467">
    <property type="entry name" value="His_kinase_dom"/>
</dbReference>
<accession>A0A238XKT8</accession>
<keyword evidence="8 15" id="KW-0812">Transmembrane</keyword>
<keyword evidence="21" id="KW-1185">Reference proteome</keyword>
<dbReference type="InterPro" id="IPR004358">
    <property type="entry name" value="Sig_transdc_His_kin-like_C"/>
</dbReference>
<dbReference type="SMART" id="SM00091">
    <property type="entry name" value="PAS"/>
    <property type="match status" value="1"/>
</dbReference>
<feature type="domain" description="Response regulatory" evidence="17">
    <location>
        <begin position="604"/>
        <end position="721"/>
    </location>
</feature>
<dbReference type="SUPFAM" id="SSF52172">
    <property type="entry name" value="CheY-like"/>
    <property type="match status" value="1"/>
</dbReference>
<dbReference type="Gene3D" id="3.40.50.2300">
    <property type="match status" value="1"/>
</dbReference>
<dbReference type="InterPro" id="IPR011006">
    <property type="entry name" value="CheY-like_superfamily"/>
</dbReference>
<dbReference type="OrthoDB" id="9801651at2"/>
<dbReference type="Gene3D" id="3.30.450.20">
    <property type="entry name" value="PAS domain"/>
    <property type="match status" value="1"/>
</dbReference>
<keyword evidence="6 14" id="KW-0597">Phosphoprotein</keyword>
<dbReference type="CDD" id="cd00130">
    <property type="entry name" value="PAS"/>
    <property type="match status" value="1"/>
</dbReference>
<dbReference type="Pfam" id="PF00989">
    <property type="entry name" value="PAS"/>
    <property type="match status" value="1"/>
</dbReference>
<evidence type="ECO:0000313" key="21">
    <source>
        <dbReference type="Proteomes" id="UP000198417"/>
    </source>
</evidence>
<dbReference type="Gene3D" id="3.30.565.10">
    <property type="entry name" value="Histidine kinase-like ATPase, C-terminal domain"/>
    <property type="match status" value="1"/>
</dbReference>
<evidence type="ECO:0000256" key="5">
    <source>
        <dbReference type="ARBA" id="ARBA00022519"/>
    </source>
</evidence>
<evidence type="ECO:0000259" key="17">
    <source>
        <dbReference type="PROSITE" id="PS50110"/>
    </source>
</evidence>
<evidence type="ECO:0000256" key="11">
    <source>
        <dbReference type="ARBA" id="ARBA00022989"/>
    </source>
</evidence>
<reference evidence="20 21" key="1">
    <citation type="submission" date="2017-06" db="EMBL/GenBank/DDBJ databases">
        <authorList>
            <person name="Kim H.J."/>
            <person name="Triplett B.A."/>
        </authorList>
    </citation>
    <scope>NUCLEOTIDE SEQUENCE [LARGE SCALE GENOMIC DNA]</scope>
    <source>
        <strain evidence="20 21">DSM 29052</strain>
    </source>
</reference>
<evidence type="ECO:0000256" key="13">
    <source>
        <dbReference type="ARBA" id="ARBA00023136"/>
    </source>
</evidence>
<comment type="catalytic activity">
    <reaction evidence="1">
        <text>ATP + protein L-histidine = ADP + protein N-phospho-L-histidine.</text>
        <dbReference type="EC" id="2.7.13.3"/>
    </reaction>
</comment>
<comment type="subcellular location">
    <subcellularLocation>
        <location evidence="2">Cell inner membrane</location>
        <topology evidence="2">Multi-pass membrane protein</topology>
    </subcellularLocation>
</comment>
<dbReference type="InterPro" id="IPR035965">
    <property type="entry name" value="PAS-like_dom_sf"/>
</dbReference>
<dbReference type="GO" id="GO:0006355">
    <property type="term" value="P:regulation of DNA-templated transcription"/>
    <property type="evidence" value="ECO:0007669"/>
    <property type="project" value="InterPro"/>
</dbReference>
<dbReference type="CDD" id="cd17546">
    <property type="entry name" value="REC_hyHK_CKI1_RcsC-like"/>
    <property type="match status" value="1"/>
</dbReference>
<dbReference type="InterPro" id="IPR013767">
    <property type="entry name" value="PAS_fold"/>
</dbReference>
<evidence type="ECO:0000256" key="12">
    <source>
        <dbReference type="ARBA" id="ARBA00023012"/>
    </source>
</evidence>
<dbReference type="Pfam" id="PF01627">
    <property type="entry name" value="Hpt"/>
    <property type="match status" value="1"/>
</dbReference>
<feature type="domain" description="Histidine kinase" evidence="16">
    <location>
        <begin position="360"/>
        <end position="581"/>
    </location>
</feature>
<evidence type="ECO:0000256" key="3">
    <source>
        <dbReference type="ARBA" id="ARBA00012438"/>
    </source>
</evidence>
<dbReference type="AlphaFoldDB" id="A0A238XKT8"/>
<keyword evidence="12" id="KW-0902">Two-component regulatory system</keyword>
<gene>
    <name evidence="20" type="ORF">SAMN06265370_11212</name>
</gene>
<dbReference type="InterPro" id="IPR000014">
    <property type="entry name" value="PAS"/>
</dbReference>
<evidence type="ECO:0000256" key="15">
    <source>
        <dbReference type="SAM" id="Phobius"/>
    </source>
</evidence>
<feature type="domain" description="PAS" evidence="18">
    <location>
        <begin position="213"/>
        <end position="284"/>
    </location>
</feature>
<dbReference type="SUPFAM" id="SSF55785">
    <property type="entry name" value="PYP-like sensor domain (PAS domain)"/>
    <property type="match status" value="1"/>
</dbReference>
<feature type="domain" description="PAC" evidence="19">
    <location>
        <begin position="292"/>
        <end position="342"/>
    </location>
</feature>
<dbReference type="NCBIfam" id="TIGR00229">
    <property type="entry name" value="sensory_box"/>
    <property type="match status" value="1"/>
</dbReference>
<evidence type="ECO:0000256" key="6">
    <source>
        <dbReference type="ARBA" id="ARBA00022553"/>
    </source>
</evidence>